<keyword evidence="3" id="KW-0238">DNA-binding</keyword>
<dbReference type="GO" id="GO:0000785">
    <property type="term" value="C:chromatin"/>
    <property type="evidence" value="ECO:0007669"/>
    <property type="project" value="UniProtKB-ARBA"/>
</dbReference>
<evidence type="ECO:0000256" key="1">
    <source>
        <dbReference type="ARBA" id="ARBA00004123"/>
    </source>
</evidence>
<dbReference type="GO" id="GO:0003682">
    <property type="term" value="F:chromatin binding"/>
    <property type="evidence" value="ECO:0007669"/>
    <property type="project" value="UniProtKB-ARBA"/>
</dbReference>
<name>A0ABD2Y6L6_9GENT</name>
<dbReference type="InterPro" id="IPR009071">
    <property type="entry name" value="HMG_box_dom"/>
</dbReference>
<feature type="compositionally biased region" description="Low complexity" evidence="5">
    <location>
        <begin position="1"/>
        <end position="14"/>
    </location>
</feature>
<sequence length="103" mass="11466">MAGGNAAESSNSSNPTRLRKRVEVDKNSSSSNTSTSTLLRAKDGSAFTRWDDFRKAFKEENPDCKSVSMVAKEGGEKWKSMTEEDEEDSPEKEVKEEIVVDDE</sequence>
<evidence type="ECO:0000313" key="8">
    <source>
        <dbReference type="Proteomes" id="UP001630127"/>
    </source>
</evidence>
<proteinExistence type="inferred from homology"/>
<feature type="domain" description="HMG box" evidence="6">
    <location>
        <begin position="43"/>
        <end position="85"/>
    </location>
</feature>
<evidence type="ECO:0000259" key="6">
    <source>
        <dbReference type="Pfam" id="PF00505"/>
    </source>
</evidence>
<feature type="region of interest" description="Disordered" evidence="5">
    <location>
        <begin position="1"/>
        <end position="42"/>
    </location>
</feature>
<keyword evidence="4" id="KW-0539">Nucleus</keyword>
<dbReference type="EMBL" id="JBJUIK010000015">
    <property type="protein sequence ID" value="KAL3502361.1"/>
    <property type="molecule type" value="Genomic_DNA"/>
</dbReference>
<comment type="similarity">
    <text evidence="2">Belongs to the HMGB family.</text>
</comment>
<reference evidence="7 8" key="1">
    <citation type="submission" date="2024-11" db="EMBL/GenBank/DDBJ databases">
        <title>A near-complete genome assembly of Cinchona calisaya.</title>
        <authorList>
            <person name="Lian D.C."/>
            <person name="Zhao X.W."/>
            <person name="Wei L."/>
        </authorList>
    </citation>
    <scope>NUCLEOTIDE SEQUENCE [LARGE SCALE GENOMIC DNA]</scope>
    <source>
        <tissue evidence="7">Nenye</tissue>
    </source>
</reference>
<organism evidence="7 8">
    <name type="scientific">Cinchona calisaya</name>
    <dbReference type="NCBI Taxonomy" id="153742"/>
    <lineage>
        <taxon>Eukaryota</taxon>
        <taxon>Viridiplantae</taxon>
        <taxon>Streptophyta</taxon>
        <taxon>Embryophyta</taxon>
        <taxon>Tracheophyta</taxon>
        <taxon>Spermatophyta</taxon>
        <taxon>Magnoliopsida</taxon>
        <taxon>eudicotyledons</taxon>
        <taxon>Gunneridae</taxon>
        <taxon>Pentapetalae</taxon>
        <taxon>asterids</taxon>
        <taxon>lamiids</taxon>
        <taxon>Gentianales</taxon>
        <taxon>Rubiaceae</taxon>
        <taxon>Cinchonoideae</taxon>
        <taxon>Cinchoneae</taxon>
        <taxon>Cinchona</taxon>
    </lineage>
</organism>
<dbReference type="InterPro" id="IPR036910">
    <property type="entry name" value="HMG_box_dom_sf"/>
</dbReference>
<comment type="caution">
    <text evidence="7">The sequence shown here is derived from an EMBL/GenBank/DDBJ whole genome shotgun (WGS) entry which is preliminary data.</text>
</comment>
<feature type="compositionally biased region" description="Basic and acidic residues" evidence="5">
    <location>
        <begin position="91"/>
        <end position="103"/>
    </location>
</feature>
<evidence type="ECO:0000313" key="7">
    <source>
        <dbReference type="EMBL" id="KAL3502361.1"/>
    </source>
</evidence>
<dbReference type="Proteomes" id="UP001630127">
    <property type="component" value="Unassembled WGS sequence"/>
</dbReference>
<dbReference type="PANTHER" id="PTHR46261">
    <property type="entry name" value="HIGH MOBILITY GROUP B PROTEIN 4-RELATED"/>
    <property type="match status" value="1"/>
</dbReference>
<dbReference type="GO" id="GO:0005634">
    <property type="term" value="C:nucleus"/>
    <property type="evidence" value="ECO:0007669"/>
    <property type="project" value="UniProtKB-SubCell"/>
</dbReference>
<feature type="region of interest" description="Disordered" evidence="5">
    <location>
        <begin position="73"/>
        <end position="103"/>
    </location>
</feature>
<feature type="compositionally biased region" description="Low complexity" evidence="5">
    <location>
        <begin position="27"/>
        <end position="37"/>
    </location>
</feature>
<evidence type="ECO:0000256" key="3">
    <source>
        <dbReference type="ARBA" id="ARBA00023125"/>
    </source>
</evidence>
<dbReference type="Pfam" id="PF00505">
    <property type="entry name" value="HMG_box"/>
    <property type="match status" value="1"/>
</dbReference>
<evidence type="ECO:0000256" key="2">
    <source>
        <dbReference type="ARBA" id="ARBA00008774"/>
    </source>
</evidence>
<feature type="compositionally biased region" description="Basic and acidic residues" evidence="5">
    <location>
        <begin position="73"/>
        <end position="82"/>
    </location>
</feature>
<dbReference type="SUPFAM" id="SSF47095">
    <property type="entry name" value="HMG-box"/>
    <property type="match status" value="1"/>
</dbReference>
<evidence type="ECO:0000256" key="4">
    <source>
        <dbReference type="ARBA" id="ARBA00023242"/>
    </source>
</evidence>
<dbReference type="PANTHER" id="PTHR46261:SF35">
    <property type="entry name" value="HIGH MOBILITY GROUP B PROTEIN 4-RELATED"/>
    <property type="match status" value="1"/>
</dbReference>
<evidence type="ECO:0000256" key="5">
    <source>
        <dbReference type="SAM" id="MobiDB-lite"/>
    </source>
</evidence>
<gene>
    <name evidence="7" type="ORF">ACH5RR_036810</name>
</gene>
<keyword evidence="8" id="KW-1185">Reference proteome</keyword>
<dbReference type="GO" id="GO:0003677">
    <property type="term" value="F:DNA binding"/>
    <property type="evidence" value="ECO:0007669"/>
    <property type="project" value="UniProtKB-KW"/>
</dbReference>
<dbReference type="GO" id="GO:0006325">
    <property type="term" value="P:chromatin organization"/>
    <property type="evidence" value="ECO:0007669"/>
    <property type="project" value="UniProtKB-ARBA"/>
</dbReference>
<dbReference type="Gene3D" id="1.10.30.10">
    <property type="entry name" value="High mobility group box domain"/>
    <property type="match status" value="1"/>
</dbReference>
<dbReference type="InterPro" id="IPR031061">
    <property type="entry name" value="HMGB_plant"/>
</dbReference>
<dbReference type="GO" id="GO:0030527">
    <property type="term" value="F:structural constituent of chromatin"/>
    <property type="evidence" value="ECO:0007669"/>
    <property type="project" value="UniProtKB-ARBA"/>
</dbReference>
<dbReference type="AlphaFoldDB" id="A0ABD2Y6L6"/>
<protein>
    <recommendedName>
        <fullName evidence="6">HMG box domain-containing protein</fullName>
    </recommendedName>
</protein>
<accession>A0ABD2Y6L6</accession>
<comment type="subcellular location">
    <subcellularLocation>
        <location evidence="1">Nucleus</location>
    </subcellularLocation>
</comment>